<accession>A0A0M0LCG2</accession>
<dbReference type="RefSeq" id="WP_053416957.1">
    <property type="nucleotide sequence ID" value="NZ_LILB01000005.1"/>
</dbReference>
<comment type="caution">
    <text evidence="1">The sequence shown here is derived from an EMBL/GenBank/DDBJ whole genome shotgun (WGS) entry which is preliminary data.</text>
</comment>
<organism evidence="1 2">
    <name type="scientific">Viridibacillus arvi</name>
    <dbReference type="NCBI Taxonomy" id="263475"/>
    <lineage>
        <taxon>Bacteria</taxon>
        <taxon>Bacillati</taxon>
        <taxon>Bacillota</taxon>
        <taxon>Bacilli</taxon>
        <taxon>Bacillales</taxon>
        <taxon>Caryophanaceae</taxon>
        <taxon>Viridibacillus</taxon>
    </lineage>
</organism>
<dbReference type="Proteomes" id="UP000036867">
    <property type="component" value="Unassembled WGS sequence"/>
</dbReference>
<name>A0A0M0LCG2_9BACL</name>
<keyword evidence="2" id="KW-1185">Reference proteome</keyword>
<sequence length="176" mass="20828">MDNNLPTIIRVVTIEENIDGEIKEYKCLADGSTGRYLSREEALQVFGEIKEYYSKSNYIETNDDLEKKESLDYFLAAMNGSYDINFKKNLNGKYDIPKIKHIFKTFKPNKRKWSCKCEWCGQKISNTEDEGYYRVHQQQISWEFEKACSVECGDLIWKETIKNWIKSEGYTKFFNL</sequence>
<dbReference type="STRING" id="263475.AMD00_10100"/>
<evidence type="ECO:0000313" key="2">
    <source>
        <dbReference type="Proteomes" id="UP000036867"/>
    </source>
</evidence>
<gene>
    <name evidence="1" type="ORF">AMD00_10100</name>
</gene>
<dbReference type="OrthoDB" id="2988032at2"/>
<reference evidence="2" key="1">
    <citation type="submission" date="2015-08" db="EMBL/GenBank/DDBJ databases">
        <title>Fjat-10028 dsm 16317.</title>
        <authorList>
            <person name="Liu B."/>
            <person name="Wang J."/>
            <person name="Zhu Y."/>
            <person name="Liu G."/>
            <person name="Chen Q."/>
            <person name="Chen Z."/>
            <person name="Lan J."/>
            <person name="Che J."/>
            <person name="Ge C."/>
            <person name="Shi H."/>
            <person name="Pan Z."/>
            <person name="Liu X."/>
        </authorList>
    </citation>
    <scope>NUCLEOTIDE SEQUENCE [LARGE SCALE GENOMIC DNA]</scope>
    <source>
        <strain evidence="2">DSM 16317</strain>
    </source>
</reference>
<dbReference type="AlphaFoldDB" id="A0A0M0LCG2"/>
<dbReference type="GeneID" id="301136450"/>
<evidence type="ECO:0000313" key="1">
    <source>
        <dbReference type="EMBL" id="KOO48774.1"/>
    </source>
</evidence>
<dbReference type="EMBL" id="LILB01000005">
    <property type="protein sequence ID" value="KOO48774.1"/>
    <property type="molecule type" value="Genomic_DNA"/>
</dbReference>
<proteinExistence type="predicted"/>
<protein>
    <submittedName>
        <fullName evidence="1">Uncharacterized protein</fullName>
    </submittedName>
</protein>